<keyword evidence="1" id="KW-0812">Transmembrane</keyword>
<feature type="transmembrane region" description="Helical" evidence="1">
    <location>
        <begin position="140"/>
        <end position="162"/>
    </location>
</feature>
<sequence>MVDQVLGGAVIAVTSVCLVRLVVRRWRLPEAWGGCGSADIAHVLMGIGMSAMFLPEVLPPGVWAALFVANAGWMGVLALRRRPALTYLHHLVGGLAMSYMFAAARPHGPTSGLLSLSTAHSSGHSHGSALAVVGAQSAGFAFPLVAWVLMTYCLLSAGFAGTDLVRPPRDRPRLTATTELVLSLSMVYMFLTTL</sequence>
<dbReference type="AlphaFoldDB" id="A0A2N3XVL0"/>
<gene>
    <name evidence="2" type="ORF">A8926_2366</name>
</gene>
<name>A0A2N3XVL0_SACSN</name>
<evidence type="ECO:0000256" key="1">
    <source>
        <dbReference type="SAM" id="Phobius"/>
    </source>
</evidence>
<feature type="transmembrane region" description="Helical" evidence="1">
    <location>
        <begin position="60"/>
        <end position="79"/>
    </location>
</feature>
<dbReference type="InterPro" id="IPR033458">
    <property type="entry name" value="DUF5134"/>
</dbReference>
<feature type="transmembrane region" description="Helical" evidence="1">
    <location>
        <begin position="86"/>
        <end position="104"/>
    </location>
</feature>
<comment type="caution">
    <text evidence="2">The sequence shown here is derived from an EMBL/GenBank/DDBJ whole genome shotgun (WGS) entry which is preliminary data.</text>
</comment>
<dbReference type="Pfam" id="PF17197">
    <property type="entry name" value="DUF5134"/>
    <property type="match status" value="1"/>
</dbReference>
<keyword evidence="3" id="KW-1185">Reference proteome</keyword>
<reference evidence="2" key="1">
    <citation type="submission" date="2017-12" db="EMBL/GenBank/DDBJ databases">
        <title>Sequencing the genomes of 1000 Actinobacteria strains.</title>
        <authorList>
            <person name="Klenk H.-P."/>
        </authorList>
    </citation>
    <scope>NUCLEOTIDE SEQUENCE [LARGE SCALE GENOMIC DNA]</scope>
    <source>
        <strain evidence="2">DSM 44228</strain>
    </source>
</reference>
<dbReference type="EMBL" id="PJNB01000001">
    <property type="protein sequence ID" value="PKW14724.1"/>
    <property type="molecule type" value="Genomic_DNA"/>
</dbReference>
<accession>A0A2N3XVL0</accession>
<dbReference type="Proteomes" id="UP000233786">
    <property type="component" value="Unassembled WGS sequence"/>
</dbReference>
<keyword evidence="1" id="KW-0472">Membrane</keyword>
<feature type="transmembrane region" description="Helical" evidence="1">
    <location>
        <begin position="35"/>
        <end position="54"/>
    </location>
</feature>
<evidence type="ECO:0000313" key="3">
    <source>
        <dbReference type="Proteomes" id="UP000233786"/>
    </source>
</evidence>
<feature type="transmembrane region" description="Helical" evidence="1">
    <location>
        <begin position="6"/>
        <end position="23"/>
    </location>
</feature>
<evidence type="ECO:0000313" key="2">
    <source>
        <dbReference type="EMBL" id="PKW14724.1"/>
    </source>
</evidence>
<proteinExistence type="predicted"/>
<organism evidence="2 3">
    <name type="scientific">Saccharopolyspora spinosa</name>
    <dbReference type="NCBI Taxonomy" id="60894"/>
    <lineage>
        <taxon>Bacteria</taxon>
        <taxon>Bacillati</taxon>
        <taxon>Actinomycetota</taxon>
        <taxon>Actinomycetes</taxon>
        <taxon>Pseudonocardiales</taxon>
        <taxon>Pseudonocardiaceae</taxon>
        <taxon>Saccharopolyspora</taxon>
    </lineage>
</organism>
<keyword evidence="1" id="KW-1133">Transmembrane helix</keyword>
<protein>
    <submittedName>
        <fullName evidence="2">Uncharacterized protein DUF5134</fullName>
    </submittedName>
</protein>